<dbReference type="GO" id="GO:0003677">
    <property type="term" value="F:DNA binding"/>
    <property type="evidence" value="ECO:0007669"/>
    <property type="project" value="InterPro"/>
</dbReference>
<evidence type="ECO:0000259" key="2">
    <source>
        <dbReference type="PROSITE" id="PS50943"/>
    </source>
</evidence>
<name>A0A0D2J825_9BACT</name>
<comment type="similarity">
    <text evidence="1">Belongs to the short-chain fatty acyl-CoA assimilation regulator (ScfR) family.</text>
</comment>
<proteinExistence type="inferred from homology"/>
<dbReference type="Pfam" id="PF06114">
    <property type="entry name" value="Peptidase_M78"/>
    <property type="match status" value="1"/>
</dbReference>
<dbReference type="Gene3D" id="1.10.260.40">
    <property type="entry name" value="lambda repressor-like DNA-binding domains"/>
    <property type="match status" value="1"/>
</dbReference>
<dbReference type="RefSeq" id="WP_044351336.1">
    <property type="nucleotide sequence ID" value="NZ_AZAC01000038.1"/>
</dbReference>
<dbReference type="STRING" id="1429043.X474_21780"/>
<dbReference type="PANTHER" id="PTHR43236">
    <property type="entry name" value="ANTITOXIN HIGA1"/>
    <property type="match status" value="1"/>
</dbReference>
<dbReference type="InterPro" id="IPR010359">
    <property type="entry name" value="IrrE_HExxH"/>
</dbReference>
<reference evidence="3 4" key="1">
    <citation type="submission" date="2013-11" db="EMBL/GenBank/DDBJ databases">
        <title>Metagenomic analysis of a methanogenic consortium involved in long chain n-alkane degradation.</title>
        <authorList>
            <person name="Davidova I.A."/>
            <person name="Callaghan A.V."/>
            <person name="Wawrik B."/>
            <person name="Pruitt S."/>
            <person name="Marks C."/>
            <person name="Duncan K.E."/>
            <person name="Suflita J.M."/>
        </authorList>
    </citation>
    <scope>NUCLEOTIDE SEQUENCE [LARGE SCALE GENOMIC DNA]</scope>
    <source>
        <strain evidence="3 4">SPR</strain>
    </source>
</reference>
<dbReference type="Proteomes" id="UP000032233">
    <property type="component" value="Unassembled WGS sequence"/>
</dbReference>
<evidence type="ECO:0000313" key="4">
    <source>
        <dbReference type="Proteomes" id="UP000032233"/>
    </source>
</evidence>
<dbReference type="InterPro" id="IPR001387">
    <property type="entry name" value="Cro/C1-type_HTH"/>
</dbReference>
<dbReference type="SMART" id="SM00530">
    <property type="entry name" value="HTH_XRE"/>
    <property type="match status" value="1"/>
</dbReference>
<dbReference type="CDD" id="cd00093">
    <property type="entry name" value="HTH_XRE"/>
    <property type="match status" value="1"/>
</dbReference>
<organism evidence="3 4">
    <name type="scientific">Dethiosulfatarculus sandiegensis</name>
    <dbReference type="NCBI Taxonomy" id="1429043"/>
    <lineage>
        <taxon>Bacteria</taxon>
        <taxon>Pseudomonadati</taxon>
        <taxon>Thermodesulfobacteriota</taxon>
        <taxon>Desulfarculia</taxon>
        <taxon>Desulfarculales</taxon>
        <taxon>Desulfarculaceae</taxon>
        <taxon>Dethiosulfatarculus</taxon>
    </lineage>
</organism>
<dbReference type="InterPro" id="IPR052345">
    <property type="entry name" value="Rad_response_metalloprotease"/>
</dbReference>
<dbReference type="OrthoDB" id="9794834at2"/>
<dbReference type="AlphaFoldDB" id="A0A0D2J825"/>
<evidence type="ECO:0000313" key="3">
    <source>
        <dbReference type="EMBL" id="KIX11866.1"/>
    </source>
</evidence>
<comment type="caution">
    <text evidence="3">The sequence shown here is derived from an EMBL/GenBank/DDBJ whole genome shotgun (WGS) entry which is preliminary data.</text>
</comment>
<evidence type="ECO:0000256" key="1">
    <source>
        <dbReference type="ARBA" id="ARBA00007227"/>
    </source>
</evidence>
<protein>
    <recommendedName>
        <fullName evidence="2">HTH cro/C1-type domain-containing protein</fullName>
    </recommendedName>
</protein>
<dbReference type="SUPFAM" id="SSF47413">
    <property type="entry name" value="lambda repressor-like DNA-binding domains"/>
    <property type="match status" value="1"/>
</dbReference>
<dbReference type="InParanoid" id="A0A0D2J825"/>
<keyword evidence="4" id="KW-1185">Reference proteome</keyword>
<dbReference type="EMBL" id="AZAC01000038">
    <property type="protein sequence ID" value="KIX11866.1"/>
    <property type="molecule type" value="Genomic_DNA"/>
</dbReference>
<dbReference type="PANTHER" id="PTHR43236:SF1">
    <property type="entry name" value="BLL7220 PROTEIN"/>
    <property type="match status" value="1"/>
</dbReference>
<sequence>MRTGTPGFQPERLVEAREIRGLTQLALGELIKKPNTTISRWEKGIQSPENDALHVLASALNVPVSFFFKTVYKNENKPFFFRSMASATLQERKRTKNRMRWLQEISIFLQELVELPAVNVPQIGVKNYQEIAENDIEKAADSCRKLWGLGNGPILNLLLALENNGIVIGKEKIGSTKMDGLSNWCELDGRPYLLIASDKDSCVRSRLDAAHEVGHLVLHSNIDRDMLTKKEHFKEIEAQAFKFAGCFLMPSDTFAAEVWSPSLDAFLVLKERWKTSISAMIMRCRDLGLTSDEYEKRLWKYYSYRGWRKKEPLDDTLAIEKPKLLRRAIELLIKEGVYSRQQLIDNLHLPSYDVEHLCSLPVDFFEKSSTSKIVNLPRIRKNKANNKKKYRGDVVPFRKD</sequence>
<feature type="domain" description="HTH cro/C1-type" evidence="2">
    <location>
        <begin position="13"/>
        <end position="67"/>
    </location>
</feature>
<accession>A0A0D2J825</accession>
<dbReference type="Pfam" id="PF01381">
    <property type="entry name" value="HTH_3"/>
    <property type="match status" value="1"/>
</dbReference>
<dbReference type="PROSITE" id="PS50943">
    <property type="entry name" value="HTH_CROC1"/>
    <property type="match status" value="1"/>
</dbReference>
<dbReference type="InterPro" id="IPR010982">
    <property type="entry name" value="Lambda_DNA-bd_dom_sf"/>
</dbReference>
<gene>
    <name evidence="3" type="ORF">X474_21780</name>
</gene>